<keyword evidence="4" id="KW-1185">Reference proteome</keyword>
<evidence type="ECO:0000256" key="2">
    <source>
        <dbReference type="SAM" id="SignalP"/>
    </source>
</evidence>
<evidence type="ECO:0000256" key="1">
    <source>
        <dbReference type="SAM" id="Phobius"/>
    </source>
</evidence>
<dbReference type="EMBL" id="PGFJ01000001">
    <property type="protein sequence ID" value="PJJ84516.1"/>
    <property type="molecule type" value="Genomic_DNA"/>
</dbReference>
<evidence type="ECO:0000313" key="3">
    <source>
        <dbReference type="EMBL" id="PJJ84516.1"/>
    </source>
</evidence>
<sequence>MKWLFKFFLFIGILFATGTSRSASSFHTYSSVNFITLDEALHYQNDLKFTPVQPVRDSRVFQIVEDEEDTTTSRVKRNTALAVLACAIVYGITAIFQTQSKLKVQYQPAYLSLNSLPRYIQLRSIRV</sequence>
<keyword evidence="1" id="KW-0472">Membrane</keyword>
<protein>
    <submittedName>
        <fullName evidence="3">Uncharacterized protein</fullName>
    </submittedName>
</protein>
<dbReference type="RefSeq" id="WP_100340708.1">
    <property type="nucleotide sequence ID" value="NZ_PGFJ01000001.1"/>
</dbReference>
<organism evidence="3 4">
    <name type="scientific">Mucilaginibacter auburnensis</name>
    <dbReference type="NCBI Taxonomy" id="1457233"/>
    <lineage>
        <taxon>Bacteria</taxon>
        <taxon>Pseudomonadati</taxon>
        <taxon>Bacteroidota</taxon>
        <taxon>Sphingobacteriia</taxon>
        <taxon>Sphingobacteriales</taxon>
        <taxon>Sphingobacteriaceae</taxon>
        <taxon>Mucilaginibacter</taxon>
    </lineage>
</organism>
<dbReference type="Proteomes" id="UP000242687">
    <property type="component" value="Unassembled WGS sequence"/>
</dbReference>
<dbReference type="AlphaFoldDB" id="A0A2H9VUL9"/>
<gene>
    <name evidence="3" type="ORF">CLV57_1529</name>
</gene>
<name>A0A2H9VUL9_9SPHI</name>
<reference evidence="3 4" key="1">
    <citation type="submission" date="2017-11" db="EMBL/GenBank/DDBJ databases">
        <title>Genomic Encyclopedia of Archaeal and Bacterial Type Strains, Phase II (KMG-II): From Individual Species to Whole Genera.</title>
        <authorList>
            <person name="Goeker M."/>
        </authorList>
    </citation>
    <scope>NUCLEOTIDE SEQUENCE [LARGE SCALE GENOMIC DNA]</scope>
    <source>
        <strain evidence="3 4">DSM 28175</strain>
    </source>
</reference>
<keyword evidence="1" id="KW-0812">Transmembrane</keyword>
<feature type="chain" id="PRO_5014149787" evidence="2">
    <location>
        <begin position="23"/>
        <end position="127"/>
    </location>
</feature>
<keyword evidence="2" id="KW-0732">Signal</keyword>
<feature type="signal peptide" evidence="2">
    <location>
        <begin position="1"/>
        <end position="22"/>
    </location>
</feature>
<feature type="transmembrane region" description="Helical" evidence="1">
    <location>
        <begin position="79"/>
        <end position="96"/>
    </location>
</feature>
<evidence type="ECO:0000313" key="4">
    <source>
        <dbReference type="Proteomes" id="UP000242687"/>
    </source>
</evidence>
<accession>A0A2H9VUL9</accession>
<keyword evidence="1" id="KW-1133">Transmembrane helix</keyword>
<proteinExistence type="predicted"/>
<comment type="caution">
    <text evidence="3">The sequence shown here is derived from an EMBL/GenBank/DDBJ whole genome shotgun (WGS) entry which is preliminary data.</text>
</comment>